<evidence type="ECO:0000313" key="2">
    <source>
        <dbReference type="Proteomes" id="UP000007939"/>
    </source>
</evidence>
<keyword evidence="2" id="KW-1185">Reference proteome</keyword>
<sequence length="273" mass="29934">MITLSIARKDSVIASRTGKEESILVHEGKYQEGDSIILETDEAPCHLVIRLEATLSPALVFMKEKSFSLPIPVGEKHISYDPLSFQGNVHLVSARKASKQEITAWRNLALNPYDHHGNSALFPHASANVETRGESVFAARNAIDGYAAADGHGKWPYTSWGINRDPMASLRIEFGQDVEIDEIVLYLRADFPHDGWWKKATAHFSDGSSLELNLKKPKGAQRFSLEKKITSFIVLDSLVKAAGPSPFPALAQIEAWGTACPCPPPCPCGRGMV</sequence>
<evidence type="ECO:0008006" key="3">
    <source>
        <dbReference type="Google" id="ProtNLM"/>
    </source>
</evidence>
<name>F4GLA9_PARC1</name>
<reference evidence="2" key="1">
    <citation type="submission" date="2011-04" db="EMBL/GenBank/DDBJ databases">
        <title>The complete genome of Spirochaeta coccoides DSM 17374.</title>
        <authorList>
            <person name="Lucas S."/>
            <person name="Copeland A."/>
            <person name="Lapidus A."/>
            <person name="Bruce D."/>
            <person name="Goodwin L."/>
            <person name="Pitluck S."/>
            <person name="Peters L."/>
            <person name="Kyrpides N."/>
            <person name="Mavromatis K."/>
            <person name="Pagani I."/>
            <person name="Ivanova N."/>
            <person name="Ovchinnikova G."/>
            <person name="Lu M."/>
            <person name="Detter J.C."/>
            <person name="Tapia R."/>
            <person name="Han C."/>
            <person name="Land M."/>
            <person name="Hauser L."/>
            <person name="Markowitz V."/>
            <person name="Cheng J.-F."/>
            <person name="Hugenholtz P."/>
            <person name="Woyke T."/>
            <person name="Wu D."/>
            <person name="Spring S."/>
            <person name="Schroeder M."/>
            <person name="Brambilla E."/>
            <person name="Klenk H.-P."/>
            <person name="Eisen J.A."/>
        </authorList>
    </citation>
    <scope>NUCLEOTIDE SEQUENCE [LARGE SCALE GENOMIC DNA]</scope>
    <source>
        <strain evidence="2">ATCC BAA-1237 / DSM 17374 / SPN1</strain>
    </source>
</reference>
<reference evidence="1 2" key="2">
    <citation type="journal article" date="2012" name="Stand. Genomic Sci.">
        <title>Complete genome sequence of the termite hindgut bacterium Spirochaeta coccoides type strain (SPN1(T)), reclassification in the genus Sphaerochaeta as Sphaerochaeta coccoides comb. nov. and emendations of the family Spirochaetaceae and the genus Sphaerochaeta.</title>
        <authorList>
            <person name="Abt B."/>
            <person name="Han C."/>
            <person name="Scheuner C."/>
            <person name="Lu M."/>
            <person name="Lapidus A."/>
            <person name="Nolan M."/>
            <person name="Lucas S."/>
            <person name="Hammon N."/>
            <person name="Deshpande S."/>
            <person name="Cheng J.F."/>
            <person name="Tapia R."/>
            <person name="Goodwin L.A."/>
            <person name="Pitluck S."/>
            <person name="Liolios K."/>
            <person name="Pagani I."/>
            <person name="Ivanova N."/>
            <person name="Mavromatis K."/>
            <person name="Mikhailova N."/>
            <person name="Huntemann M."/>
            <person name="Pati A."/>
            <person name="Chen A."/>
            <person name="Palaniappan K."/>
            <person name="Land M."/>
            <person name="Hauser L."/>
            <person name="Brambilla E.M."/>
            <person name="Rohde M."/>
            <person name="Spring S."/>
            <person name="Gronow S."/>
            <person name="Goker M."/>
            <person name="Woyke T."/>
            <person name="Bristow J."/>
            <person name="Eisen J.A."/>
            <person name="Markowitz V."/>
            <person name="Hugenholtz P."/>
            <person name="Kyrpides N.C."/>
            <person name="Klenk H.P."/>
            <person name="Detter J.C."/>
        </authorList>
    </citation>
    <scope>NUCLEOTIDE SEQUENCE [LARGE SCALE GENOMIC DNA]</scope>
    <source>
        <strain evidence="2">ATCC BAA-1237 / DSM 17374 / SPN1</strain>
    </source>
</reference>
<accession>F4GLA9</accession>
<dbReference type="STRING" id="760011.Spico_1743"/>
<proteinExistence type="predicted"/>
<dbReference type="EMBL" id="CP002659">
    <property type="protein sequence ID" value="AEC02941.1"/>
    <property type="molecule type" value="Genomic_DNA"/>
</dbReference>
<dbReference type="KEGG" id="scc:Spico_1743"/>
<dbReference type="RefSeq" id="WP_013740334.1">
    <property type="nucleotide sequence ID" value="NC_015436.1"/>
</dbReference>
<gene>
    <name evidence="1" type="ordered locus">Spico_1743</name>
</gene>
<protein>
    <recommendedName>
        <fullName evidence="3">Carbohydrate-binding protein</fullName>
    </recommendedName>
</protein>
<dbReference type="AlphaFoldDB" id="F4GLA9"/>
<evidence type="ECO:0000313" key="1">
    <source>
        <dbReference type="EMBL" id="AEC02941.1"/>
    </source>
</evidence>
<dbReference type="eggNOG" id="ENOG502ZAKM">
    <property type="taxonomic scope" value="Bacteria"/>
</dbReference>
<dbReference type="HOGENOM" id="CLU_070538_0_0_12"/>
<organism evidence="1 2">
    <name type="scientific">Parasphaerochaeta coccoides (strain ATCC BAA-1237 / DSM 17374 / SPN1)</name>
    <name type="common">Sphaerochaeta coccoides</name>
    <dbReference type="NCBI Taxonomy" id="760011"/>
    <lineage>
        <taxon>Bacteria</taxon>
        <taxon>Pseudomonadati</taxon>
        <taxon>Spirochaetota</taxon>
        <taxon>Spirochaetia</taxon>
        <taxon>Spirochaetales</taxon>
        <taxon>Sphaerochaetaceae</taxon>
        <taxon>Parasphaerochaeta</taxon>
    </lineage>
</organism>
<dbReference type="Proteomes" id="UP000007939">
    <property type="component" value="Chromosome"/>
</dbReference>